<organism evidence="2 3">
    <name type="scientific">Bacillus cereus (strain AH820)</name>
    <dbReference type="NCBI Taxonomy" id="405535"/>
    <lineage>
        <taxon>Bacteria</taxon>
        <taxon>Bacillati</taxon>
        <taxon>Bacillota</taxon>
        <taxon>Bacilli</taxon>
        <taxon>Bacillales</taxon>
        <taxon>Bacillaceae</taxon>
        <taxon>Bacillus</taxon>
        <taxon>Bacillus cereus group</taxon>
    </lineage>
</organism>
<dbReference type="RefSeq" id="WP_000476364.1">
    <property type="nucleotide sequence ID" value="NC_011773.1"/>
</dbReference>
<keyword evidence="1" id="KW-0472">Membrane</keyword>
<evidence type="ECO:0000313" key="2">
    <source>
        <dbReference type="EMBL" id="ACK91248.1"/>
    </source>
</evidence>
<reference evidence="2 3" key="1">
    <citation type="submission" date="2008-10" db="EMBL/GenBank/DDBJ databases">
        <title>Genome sequence of Bacillus cereus AH820.</title>
        <authorList>
            <person name="Dodson R.J."/>
            <person name="Durkin A.S."/>
            <person name="Rosovitz M.J."/>
            <person name="Rasko D.A."/>
            <person name="Hoffmaster A."/>
            <person name="Ravel J."/>
            <person name="Sutton G."/>
        </authorList>
    </citation>
    <scope>NUCLEOTIDE SEQUENCE [LARGE SCALE GENOMIC DNA]</scope>
    <source>
        <strain evidence="2 3">AH820</strain>
    </source>
</reference>
<feature type="transmembrane region" description="Helical" evidence="1">
    <location>
        <begin position="174"/>
        <end position="193"/>
    </location>
</feature>
<accession>B7JLL3</accession>
<dbReference type="HOGENOM" id="CLU_1286608_0_0_9"/>
<dbReference type="Proteomes" id="UP000001363">
    <property type="component" value="Chromosome"/>
</dbReference>
<proteinExistence type="predicted"/>
<sequence length="221" mass="25775">MFKRIMIYIFTGIMGGVIAIIVGLTINPILGKALFSILSSVFILKILYDFLNSSILRKRIIRKENKKYNSLYEWTEADFKGYGTFEKKLLKKKPKYNFLNNLELIREELVKLGKLKVKLLSAHLKVIEKNLESYDLIVKTLITLGTGVLLWYIKEQNAIVNVHVSKELDYIINTGTWVFYFIISIFSIINNNLRTSYKIRIILELIDTIEDEDYPQPNKVK</sequence>
<feature type="transmembrane region" description="Helical" evidence="1">
    <location>
        <begin position="136"/>
        <end position="154"/>
    </location>
</feature>
<feature type="transmembrane region" description="Helical" evidence="1">
    <location>
        <begin position="33"/>
        <end position="51"/>
    </location>
</feature>
<feature type="transmembrane region" description="Helical" evidence="1">
    <location>
        <begin position="7"/>
        <end position="27"/>
    </location>
</feature>
<dbReference type="EMBL" id="CP001283">
    <property type="protein sequence ID" value="ACK91248.1"/>
    <property type="molecule type" value="Genomic_DNA"/>
</dbReference>
<gene>
    <name evidence="2" type="ordered locus">BCAH820_2186</name>
</gene>
<keyword evidence="1" id="KW-1133">Transmembrane helix</keyword>
<dbReference type="KEGG" id="bcu:BCAH820_2186"/>
<keyword evidence="1" id="KW-0812">Transmembrane</keyword>
<evidence type="ECO:0000313" key="3">
    <source>
        <dbReference type="Proteomes" id="UP000001363"/>
    </source>
</evidence>
<dbReference type="AlphaFoldDB" id="B7JLL3"/>
<protein>
    <submittedName>
        <fullName evidence="2">Uncharacterized protein</fullName>
    </submittedName>
</protein>
<name>B7JLL3_BACC0</name>
<evidence type="ECO:0000256" key="1">
    <source>
        <dbReference type="SAM" id="Phobius"/>
    </source>
</evidence>